<feature type="repeat" description="PPR" evidence="3">
    <location>
        <begin position="463"/>
        <end position="497"/>
    </location>
</feature>
<dbReference type="InterPro" id="IPR011990">
    <property type="entry name" value="TPR-like_helical_dom_sf"/>
</dbReference>
<dbReference type="PANTHER" id="PTHR46128">
    <property type="entry name" value="MITOCHONDRIAL GROUP I INTRON SPLICING FACTOR CCM1"/>
    <property type="match status" value="1"/>
</dbReference>
<dbReference type="EMBL" id="JRRC01302821">
    <property type="protein sequence ID" value="KHG02851.1"/>
    <property type="molecule type" value="Genomic_DNA"/>
</dbReference>
<reference evidence="5" key="1">
    <citation type="submission" date="2014-09" db="EMBL/GenBank/DDBJ databases">
        <authorList>
            <person name="Mudge J."/>
            <person name="Ramaraj T."/>
            <person name="Lindquist I.E."/>
            <person name="Bharti A.K."/>
            <person name="Sundararajan A."/>
            <person name="Cameron C.T."/>
            <person name="Woodward J.E."/>
            <person name="May G.D."/>
            <person name="Brubaker C."/>
            <person name="Broadhvest J."/>
            <person name="Wilkins T.A."/>
        </authorList>
    </citation>
    <scope>NUCLEOTIDE SEQUENCE</scope>
    <source>
        <strain evidence="5">cv. AKA8401</strain>
    </source>
</reference>
<feature type="repeat" description="PPR" evidence="3">
    <location>
        <begin position="323"/>
        <end position="357"/>
    </location>
</feature>
<evidence type="ECO:0000313" key="5">
    <source>
        <dbReference type="Proteomes" id="UP000032142"/>
    </source>
</evidence>
<evidence type="ECO:0000313" key="4">
    <source>
        <dbReference type="EMBL" id="KHG02851.1"/>
    </source>
</evidence>
<dbReference type="AlphaFoldDB" id="A0A0B0MVA6"/>
<dbReference type="InterPro" id="IPR050872">
    <property type="entry name" value="PPR_P_subfamily"/>
</dbReference>
<dbReference type="Pfam" id="PF12854">
    <property type="entry name" value="PPR_1"/>
    <property type="match status" value="1"/>
</dbReference>
<feature type="repeat" description="PPR" evidence="3">
    <location>
        <begin position="428"/>
        <end position="462"/>
    </location>
</feature>
<comment type="similarity">
    <text evidence="1">Belongs to the PPR family. P subfamily.</text>
</comment>
<organism evidence="4 5">
    <name type="scientific">Gossypium arboreum</name>
    <name type="common">Tree cotton</name>
    <name type="synonym">Gossypium nanking</name>
    <dbReference type="NCBI Taxonomy" id="29729"/>
    <lineage>
        <taxon>Eukaryota</taxon>
        <taxon>Viridiplantae</taxon>
        <taxon>Streptophyta</taxon>
        <taxon>Embryophyta</taxon>
        <taxon>Tracheophyta</taxon>
        <taxon>Spermatophyta</taxon>
        <taxon>Magnoliopsida</taxon>
        <taxon>eudicotyledons</taxon>
        <taxon>Gunneridae</taxon>
        <taxon>Pentapetalae</taxon>
        <taxon>rosids</taxon>
        <taxon>malvids</taxon>
        <taxon>Malvales</taxon>
        <taxon>Malvaceae</taxon>
        <taxon>Malvoideae</taxon>
        <taxon>Gossypium</taxon>
    </lineage>
</organism>
<protein>
    <submittedName>
        <fullName evidence="4">Pentatricopeptide repeat-containing-like protein</fullName>
    </submittedName>
</protein>
<feature type="repeat" description="PPR" evidence="3">
    <location>
        <begin position="288"/>
        <end position="322"/>
    </location>
</feature>
<feature type="repeat" description="PPR" evidence="3">
    <location>
        <begin position="535"/>
        <end position="569"/>
    </location>
</feature>
<name>A0A0B0MVA6_GOSAR</name>
<accession>A0A0B0MVA6</accession>
<dbReference type="Gene3D" id="1.25.40.10">
    <property type="entry name" value="Tetratricopeptide repeat domain"/>
    <property type="match status" value="4"/>
</dbReference>
<dbReference type="SUPFAM" id="SSF48452">
    <property type="entry name" value="TPR-like"/>
    <property type="match status" value="1"/>
</dbReference>
<comment type="caution">
    <text evidence="4">The sequence shown here is derived from an EMBL/GenBank/DDBJ whole genome shotgun (WGS) entry which is preliminary data.</text>
</comment>
<sequence length="787" mass="88404">MVAASWKGRVNGRERKKKWYLMSTMARLSVINTICRGLSSFPGKVSRGQGSSQCPPLSDQLFNSTPQSGSFRLGDSTFYSLIRHYAHTADFASLDNVLCRMKLQNRVFIEKCFLVIFKAYGRAHLPDKAVDLFHRMSHDFHCIPTVKSFNSVLNVIIREGFYHRALDFYNRSVNAKNTNISPNVLTFNLLLKALCKLGWVDRAVEVFREMPLRKCPPDVYTYCTLMDGLCKEDRIDEAVSLLDEMQTEGCFPSPVIFNVLINGLCKKGDLVRAAKLVDNMFLKGCCPNQVTYNTLIHGLCMKGKLDKAVSLLDRMVSSNCIPNDVTYGTIINGLVKLGRAEDAVKLMTAVQERGYGVNEYVYSALISGLFKGGKSEDARKLWTQMMEKGCKPNIVVYSALIDGLCREGKPNEAEEVLSEMIDKGCTPNAYTYSSLMKGFFKAGNSHKAVQLWKDMAEHECIHNKVYYSILIHGLCEVGNLSKAMMVWREMLEKGCKRDAVAYSSVIQGLCNAGSIEEALKLFHEMLCQETESQPDVVTYNILFNALCNQNSISHAIDLLNGMLDRACDPDIATCNIFLRTLREKLDPPQDGREFLDELVIRLLNRQRVFGASRIVQVMLQNFLPPKASTWERVVQELCKPQKGMVSFPFISVTILQIAEMWFTIRMLETLAKCPYQKDSGYPLGAPRATRYYLVHFIPAATEEEAPRSILVVAIAKTATAMVSKRVIMSFLTSEHKDALSNNGAKSKSGAHSGMIVVVRNHLCSIFTADDNMMQQCVGSLAQWFKCR</sequence>
<feature type="repeat" description="PPR" evidence="3">
    <location>
        <begin position="253"/>
        <end position="287"/>
    </location>
</feature>
<evidence type="ECO:0000256" key="1">
    <source>
        <dbReference type="ARBA" id="ARBA00007626"/>
    </source>
</evidence>
<proteinExistence type="inferred from homology"/>
<dbReference type="PANTHER" id="PTHR46128:SF332">
    <property type="entry name" value="PENTACOTRIPEPTIDE-REPEAT REGION OF PRORP DOMAIN-CONTAINING PROTEIN"/>
    <property type="match status" value="1"/>
</dbReference>
<dbReference type="Pfam" id="PF13041">
    <property type="entry name" value="PPR_2"/>
    <property type="match status" value="5"/>
</dbReference>
<feature type="repeat" description="PPR" evidence="3">
    <location>
        <begin position="393"/>
        <end position="427"/>
    </location>
</feature>
<dbReference type="NCBIfam" id="TIGR00756">
    <property type="entry name" value="PPR"/>
    <property type="match status" value="12"/>
</dbReference>
<feature type="repeat" description="PPR" evidence="3">
    <location>
        <begin position="218"/>
        <end position="252"/>
    </location>
</feature>
<dbReference type="PROSITE" id="PS51375">
    <property type="entry name" value="PPR"/>
    <property type="match status" value="11"/>
</dbReference>
<feature type="repeat" description="PPR" evidence="3">
    <location>
        <begin position="498"/>
        <end position="532"/>
    </location>
</feature>
<evidence type="ECO:0000256" key="3">
    <source>
        <dbReference type="PROSITE-ProRule" id="PRU00708"/>
    </source>
</evidence>
<evidence type="ECO:0000256" key="2">
    <source>
        <dbReference type="ARBA" id="ARBA00022737"/>
    </source>
</evidence>
<dbReference type="Pfam" id="PF01535">
    <property type="entry name" value="PPR"/>
    <property type="match status" value="2"/>
</dbReference>
<dbReference type="Proteomes" id="UP000032142">
    <property type="component" value="Unassembled WGS sequence"/>
</dbReference>
<gene>
    <name evidence="4" type="ORF">F383_26410</name>
</gene>
<keyword evidence="2" id="KW-0677">Repeat</keyword>
<dbReference type="InterPro" id="IPR002885">
    <property type="entry name" value="PPR_rpt"/>
</dbReference>
<keyword evidence="5" id="KW-1185">Reference proteome</keyword>
<feature type="repeat" description="PPR" evidence="3">
    <location>
        <begin position="358"/>
        <end position="392"/>
    </location>
</feature>
<feature type="repeat" description="PPR" evidence="3">
    <location>
        <begin position="183"/>
        <end position="217"/>
    </location>
</feature>